<dbReference type="CDD" id="cd02891">
    <property type="entry name" value="A2M_like"/>
    <property type="match status" value="1"/>
</dbReference>
<dbReference type="Pfam" id="PF07703">
    <property type="entry name" value="A2M_BRD"/>
    <property type="match status" value="1"/>
</dbReference>
<feature type="domain" description="Alpha-2-macroglobulin" evidence="5">
    <location>
        <begin position="1264"/>
        <end position="1353"/>
    </location>
</feature>
<dbReference type="InterPro" id="IPR001599">
    <property type="entry name" value="Macroglobln_a2"/>
</dbReference>
<dbReference type="InterPro" id="IPR021868">
    <property type="entry name" value="Alpha_2_Macroglob_MG3"/>
</dbReference>
<dbReference type="Proteomes" id="UP001595758">
    <property type="component" value="Unassembled WGS sequence"/>
</dbReference>
<dbReference type="Pfam" id="PF11974">
    <property type="entry name" value="bMG3"/>
    <property type="match status" value="1"/>
</dbReference>
<dbReference type="InterPro" id="IPR013783">
    <property type="entry name" value="Ig-like_fold"/>
</dbReference>
<dbReference type="SMART" id="SM01360">
    <property type="entry name" value="A2M"/>
    <property type="match status" value="1"/>
</dbReference>
<name>A0ABV8CBI5_9GAMM</name>
<dbReference type="Pfam" id="PF17972">
    <property type="entry name" value="bMG5"/>
    <property type="match status" value="1"/>
</dbReference>
<evidence type="ECO:0000259" key="4">
    <source>
        <dbReference type="SMART" id="SM01359"/>
    </source>
</evidence>
<feature type="domain" description="Alpha-2-macroglobulin bait region" evidence="4">
    <location>
        <begin position="1059"/>
        <end position="1198"/>
    </location>
</feature>
<dbReference type="InterPro" id="IPR008930">
    <property type="entry name" value="Terpenoid_cyclase/PrenylTrfase"/>
</dbReference>
<dbReference type="SMART" id="SM01359">
    <property type="entry name" value="A2M_N_2"/>
    <property type="match status" value="1"/>
</dbReference>
<dbReference type="PANTHER" id="PTHR40094">
    <property type="entry name" value="ALPHA-2-MACROGLOBULIN HOMOLOG"/>
    <property type="match status" value="1"/>
</dbReference>
<dbReference type="Pfam" id="PF17973">
    <property type="entry name" value="bMG10"/>
    <property type="match status" value="1"/>
</dbReference>
<dbReference type="InterPro" id="IPR041203">
    <property type="entry name" value="Bact_A2M_MG5"/>
</dbReference>
<feature type="transmembrane region" description="Helical" evidence="3">
    <location>
        <begin position="45"/>
        <end position="67"/>
    </location>
</feature>
<dbReference type="InterPro" id="IPR041246">
    <property type="entry name" value="Bact_MG10"/>
</dbReference>
<sequence length="1920" mass="212539">MKNKFASRIIAALSNSFSFLFGRWQWSSPPWLNALQSKAAARPQLFSGIAALAVLLAGLAVYGYHWYSNLPKPHLVAAAITEPKISAIEDEELIPDNLTIDFGYDEEEFNPQSVAPLQAIGKQVEHGIRIEPAIAGKWVWETDSKLVFTPNDDWPAGQTYTVEFGDNFFASGTKMEKMSWQFSTLPFQLHIKELKFYQDPANPAIQQAVATVDFNYPVDGKSLEKNTSLILQAIKNGKQDLNARHYKFQIDYDKFMRTAYIKSEHLTLEDTARYLVLTLDKGIKSASETAKTADAVTKNLLLPDRAGLFKVTVIDASIVRNQQDRPEQVLSIETSIGVNESQINKAVHIYALPKNYPATSMEKEKENYDWQNPGEVTGKILSLSTPIKLQAIPAEQNFAALHSYRFNAKAPGYLYVKVDQGIEGFGGYPLSNSYAAVIKVPEYPKEIGFMYKGALLALSGEKKVSVLVRGLPAVKFQIARVLPDNVNQLVTQTQGDFNNPYFINQSFNQQNISELFSEVREFNNSDPSKQQYTALDLEKYLTTAQNPNGPKGLFLLQATGWDTANNISLDVKSNRLILITDLALLVKDNNDGSHDVFVQSITKGAPVANAAVSVLGKNGLPILTRSTDEQGRVNFPGLKDFIDDREPVVYLAALGNDVSFMPYSNYNRQLNYSRYDIGGVYSNYNADYGNLSAYLFSDRGIYRPGDTTHLAMIIKQSYARPQPPGLPLEATITDPRGVVVFDQKMTLNETGYLSLDFTTGAASATGQYQVNLYTVKDQQQQALLGSTSFKVAEFQPDRMRINAAFSQPAGQGWLSPTDLSANVSLWNLYGAPASDRKVSARIILTPGRLEFDQYPNYVFADPLLDPKKPLKSFSEDLKDGQTDDKGNAGFALNLERFEKASYQLTFYAEGFEAEGGRSVAAQISALVSPLDYLVGVKPDGDLAYVKQNSQRSVSFIAINKQLQKQDVTGLKIQLIALQPVSTLVKKPDGTYQYQSIVQSRIIDSKPFVINGEGVNYPLPTETIGDFALTVVDANQNELNTLKYSVVGASQQAMAKNAELTVKLNKTEFNAGDDIELQITSPYTGAGLITIERDKVYAVQWFKTDMTNSVQTIHIPADFQGNGYVNVAFVRDWNSPEIFISPLSYSITPFTISNANQDIDIALDVPAVARPGDSLAIKYKADKAGKIIVYAVDEGILQAARYEMPEPLAFFFQKRALEVQTQQTVDQILPKYIQERELSSVGGDDGEEMLANHLNPFKRKTDLPVVYWSGIIDVDTNERELSYQVPDYFNGTLTVMAVAASSDAVGSMEKQLQIRGDFIINPNVPTFVSPGDEFEVTASVANNVKDSGKAAVNIELIASPELEIIDPALQAVMIDEGREQAVRFKVRAKATPGSAKLTFKASLGEKSGTIDSTLSVRPATVYSTTVRADSTSDRNKAIALDRVLYPQYRNVEVAVSTSPLILVAGLQRYLDNFPYGCTEQLTSKAMPLLAMANQPWFAGDKAAIAEKVNATIQLIGQRQMSSGAFSYWPTTGENSSNTFATLYAMNFLIDAREQGFSVPADMLSAGISYMKNIAAQNTIDLDQAREQAYAIYLLTRSEIVTTNYLTNLQLFLQQMKDRDWQENIIGAYIAATYELLQNRAEADRLIDLYQIKAQDGEYSDFYNAGIENAQYLYLVARHFSDRLNDLGKPLVSSLVSAINSNEMNTVLSGYASLALGAYGDDVRAAGGAPITISEIFADKQKKIVSEGADLYQKAVIDNKVTQVVIANPEQQNYFYQLIQSGFDQKLPNEALKQGMEVYREYQNNDGNIINQANLGEEIVVRIQARSLDSHYLSNIAIVDLLPGGFEVVADSLKNTSLDYVDVREDRVIFFTNLADQAREITYRIKPVNTGKFVVPAIYAESMYNPAIKAYGTTESIVVRKP</sequence>
<keyword evidence="2" id="KW-0732">Signal</keyword>
<organism evidence="6 7">
    <name type="scientific">Legionella dresdenensis</name>
    <dbReference type="NCBI Taxonomy" id="450200"/>
    <lineage>
        <taxon>Bacteria</taxon>
        <taxon>Pseudomonadati</taxon>
        <taxon>Pseudomonadota</taxon>
        <taxon>Gammaproteobacteria</taxon>
        <taxon>Legionellales</taxon>
        <taxon>Legionellaceae</taxon>
        <taxon>Legionella</taxon>
    </lineage>
</organism>
<dbReference type="PANTHER" id="PTHR40094:SF1">
    <property type="entry name" value="UBIQUITIN DOMAIN-CONTAINING PROTEIN"/>
    <property type="match status" value="1"/>
</dbReference>
<evidence type="ECO:0000256" key="1">
    <source>
        <dbReference type="ARBA" id="ARBA00010556"/>
    </source>
</evidence>
<dbReference type="Gene3D" id="1.50.10.20">
    <property type="match status" value="1"/>
</dbReference>
<dbReference type="SUPFAM" id="SSF48239">
    <property type="entry name" value="Terpenoid cyclases/Protein prenyltransferases"/>
    <property type="match status" value="1"/>
</dbReference>
<keyword evidence="3" id="KW-0472">Membrane</keyword>
<dbReference type="InterPro" id="IPR011625">
    <property type="entry name" value="A2M_N_BRD"/>
</dbReference>
<comment type="similarity">
    <text evidence="1">Belongs to the protease inhibitor I39 (alpha-2-macroglobulin) family. Bacterial alpha-2-macroglobulin subfamily.</text>
</comment>
<dbReference type="EMBL" id="JBHSAB010000001">
    <property type="protein sequence ID" value="MFC3907675.1"/>
    <property type="molecule type" value="Genomic_DNA"/>
</dbReference>
<protein>
    <submittedName>
        <fullName evidence="6">Alpha-2-macroglobulin</fullName>
    </submittedName>
</protein>
<evidence type="ECO:0000313" key="7">
    <source>
        <dbReference type="Proteomes" id="UP001595758"/>
    </source>
</evidence>
<dbReference type="Pfam" id="PF00207">
    <property type="entry name" value="A2M"/>
    <property type="match status" value="1"/>
</dbReference>
<dbReference type="RefSeq" id="WP_382340251.1">
    <property type="nucleotide sequence ID" value="NZ_JBHSAB010000001.1"/>
</dbReference>
<accession>A0ABV8CBI5</accession>
<dbReference type="InterPro" id="IPR002890">
    <property type="entry name" value="MG2"/>
</dbReference>
<dbReference type="Gene3D" id="2.60.40.3710">
    <property type="match status" value="1"/>
</dbReference>
<evidence type="ECO:0000256" key="2">
    <source>
        <dbReference type="ARBA" id="ARBA00022729"/>
    </source>
</evidence>
<reference evidence="7" key="1">
    <citation type="journal article" date="2019" name="Int. J. Syst. Evol. Microbiol.">
        <title>The Global Catalogue of Microorganisms (GCM) 10K type strain sequencing project: providing services to taxonomists for standard genome sequencing and annotation.</title>
        <authorList>
            <consortium name="The Broad Institute Genomics Platform"/>
            <consortium name="The Broad Institute Genome Sequencing Center for Infectious Disease"/>
            <person name="Wu L."/>
            <person name="Ma J."/>
        </authorList>
    </citation>
    <scope>NUCLEOTIDE SEQUENCE [LARGE SCALE GENOMIC DNA]</scope>
    <source>
        <strain evidence="7">CCUG 59858</strain>
    </source>
</reference>
<dbReference type="Pfam" id="PF01835">
    <property type="entry name" value="MG2"/>
    <property type="match status" value="1"/>
</dbReference>
<evidence type="ECO:0000256" key="3">
    <source>
        <dbReference type="SAM" id="Phobius"/>
    </source>
</evidence>
<keyword evidence="3" id="KW-0812">Transmembrane</keyword>
<keyword evidence="7" id="KW-1185">Reference proteome</keyword>
<evidence type="ECO:0000259" key="5">
    <source>
        <dbReference type="SMART" id="SM01360"/>
    </source>
</evidence>
<dbReference type="InterPro" id="IPR051802">
    <property type="entry name" value="YfhM-like"/>
</dbReference>
<dbReference type="Gene3D" id="2.60.40.10">
    <property type="entry name" value="Immunoglobulins"/>
    <property type="match status" value="1"/>
</dbReference>
<comment type="caution">
    <text evidence="6">The sequence shown here is derived from an EMBL/GenBank/DDBJ whole genome shotgun (WGS) entry which is preliminary data.</text>
</comment>
<gene>
    <name evidence="6" type="ORF">ACFORL_01095</name>
</gene>
<evidence type="ECO:0000313" key="6">
    <source>
        <dbReference type="EMBL" id="MFC3907675.1"/>
    </source>
</evidence>
<keyword evidence="3" id="KW-1133">Transmembrane helix</keyword>
<proteinExistence type="inferred from homology"/>
<dbReference type="Gene3D" id="2.60.40.1930">
    <property type="match status" value="1"/>
</dbReference>